<dbReference type="PANTHER" id="PTHR35561:SF1">
    <property type="entry name" value="RNA 2',3'-CYCLIC PHOSPHODIESTERASE"/>
    <property type="match status" value="1"/>
</dbReference>
<comment type="catalytic activity">
    <reaction evidence="2">
        <text>a 3'-end 2',3'-cyclophospho-ribonucleotide-RNA + H2O = a 3'-end 2'-phospho-ribonucleotide-RNA + H(+)</text>
        <dbReference type="Rhea" id="RHEA:11828"/>
        <dbReference type="Rhea" id="RHEA-COMP:10464"/>
        <dbReference type="Rhea" id="RHEA-COMP:17353"/>
        <dbReference type="ChEBI" id="CHEBI:15377"/>
        <dbReference type="ChEBI" id="CHEBI:15378"/>
        <dbReference type="ChEBI" id="CHEBI:83064"/>
        <dbReference type="ChEBI" id="CHEBI:173113"/>
        <dbReference type="EC" id="3.1.4.58"/>
    </reaction>
</comment>
<dbReference type="EMBL" id="BMUT01000013">
    <property type="protein sequence ID" value="GGY00970.1"/>
    <property type="molecule type" value="Genomic_DNA"/>
</dbReference>
<evidence type="ECO:0000313" key="4">
    <source>
        <dbReference type="Proteomes" id="UP000659223"/>
    </source>
</evidence>
<dbReference type="NCBIfam" id="TIGR02258">
    <property type="entry name" value="2_5_ligase"/>
    <property type="match status" value="1"/>
</dbReference>
<comment type="function">
    <text evidence="2">Hydrolyzes RNA 2',3'-cyclic phosphodiester to an RNA 2'-phosphomonoester.</text>
</comment>
<evidence type="ECO:0000256" key="1">
    <source>
        <dbReference type="ARBA" id="ARBA00022801"/>
    </source>
</evidence>
<feature type="active site" description="Proton donor" evidence="2">
    <location>
        <position position="44"/>
    </location>
</feature>
<dbReference type="HAMAP" id="MF_01940">
    <property type="entry name" value="RNA_CPDase"/>
    <property type="match status" value="1"/>
</dbReference>
<name>A0ABQ2Z2L9_9ACTN</name>
<dbReference type="InterPro" id="IPR009097">
    <property type="entry name" value="Cyclic_Pdiesterase"/>
</dbReference>
<comment type="similarity">
    <text evidence="2">Belongs to the 2H phosphoesterase superfamily. ThpR family.</text>
</comment>
<sequence length="197" mass="21352">MRLFAAVIPPQAAVDELAAEVAQLRAALPERRGRLRWTDPATWHFTLAFLGEVDEALLPELGEGLARAAHRHPAHELRFAGGGRFGDRILWVGATGSLETLAGLARSTAGAVRQAGVRMDGARPFHPHLTLARVAGHVSLRPYAEELAGFRGRRWRVEHLELMRSHLAGGGSGARGGGERPRYETVAAWPLGTRRAS</sequence>
<feature type="short sequence motif" description="HXTX 2" evidence="2">
    <location>
        <begin position="128"/>
        <end position="131"/>
    </location>
</feature>
<keyword evidence="1 2" id="KW-0378">Hydrolase</keyword>
<gene>
    <name evidence="3" type="ORF">GCM10010324_54570</name>
</gene>
<keyword evidence="4" id="KW-1185">Reference proteome</keyword>
<dbReference type="Gene3D" id="3.90.1140.10">
    <property type="entry name" value="Cyclic phosphodiesterase"/>
    <property type="match status" value="1"/>
</dbReference>
<organism evidence="3 4">
    <name type="scientific">Streptomyces hiroshimensis</name>
    <dbReference type="NCBI Taxonomy" id="66424"/>
    <lineage>
        <taxon>Bacteria</taxon>
        <taxon>Bacillati</taxon>
        <taxon>Actinomycetota</taxon>
        <taxon>Actinomycetes</taxon>
        <taxon>Kitasatosporales</taxon>
        <taxon>Streptomycetaceae</taxon>
        <taxon>Streptomyces</taxon>
    </lineage>
</organism>
<dbReference type="SUPFAM" id="SSF55144">
    <property type="entry name" value="LigT-like"/>
    <property type="match status" value="1"/>
</dbReference>
<dbReference type="InterPro" id="IPR004175">
    <property type="entry name" value="RNA_CPDase"/>
</dbReference>
<comment type="caution">
    <text evidence="3">The sequence shown here is derived from an EMBL/GenBank/DDBJ whole genome shotgun (WGS) entry which is preliminary data.</text>
</comment>
<dbReference type="EC" id="3.1.4.58" evidence="2"/>
<dbReference type="RefSeq" id="WP_190024401.1">
    <property type="nucleotide sequence ID" value="NZ_BMUT01000013.1"/>
</dbReference>
<feature type="short sequence motif" description="HXTX 1" evidence="2">
    <location>
        <begin position="44"/>
        <end position="47"/>
    </location>
</feature>
<feature type="active site" description="Proton acceptor" evidence="2">
    <location>
        <position position="128"/>
    </location>
</feature>
<dbReference type="Proteomes" id="UP000659223">
    <property type="component" value="Unassembled WGS sequence"/>
</dbReference>
<proteinExistence type="inferred from homology"/>
<protein>
    <recommendedName>
        <fullName evidence="2">RNA 2',3'-cyclic phosphodiesterase</fullName>
        <shortName evidence="2">RNA 2',3'-CPDase</shortName>
        <ecNumber evidence="2">3.1.4.58</ecNumber>
    </recommendedName>
</protein>
<evidence type="ECO:0000256" key="2">
    <source>
        <dbReference type="HAMAP-Rule" id="MF_01940"/>
    </source>
</evidence>
<reference evidence="4" key="1">
    <citation type="journal article" date="2019" name="Int. J. Syst. Evol. Microbiol.">
        <title>The Global Catalogue of Microorganisms (GCM) 10K type strain sequencing project: providing services to taxonomists for standard genome sequencing and annotation.</title>
        <authorList>
            <consortium name="The Broad Institute Genomics Platform"/>
            <consortium name="The Broad Institute Genome Sequencing Center for Infectious Disease"/>
            <person name="Wu L."/>
            <person name="Ma J."/>
        </authorList>
    </citation>
    <scope>NUCLEOTIDE SEQUENCE [LARGE SCALE GENOMIC DNA]</scope>
    <source>
        <strain evidence="4">JCM 4586</strain>
    </source>
</reference>
<dbReference type="Pfam" id="PF13563">
    <property type="entry name" value="2_5_RNA_ligase2"/>
    <property type="match status" value="1"/>
</dbReference>
<dbReference type="PANTHER" id="PTHR35561">
    <property type="entry name" value="RNA 2',3'-CYCLIC PHOSPHODIESTERASE"/>
    <property type="match status" value="1"/>
</dbReference>
<accession>A0ABQ2Z2L9</accession>
<evidence type="ECO:0000313" key="3">
    <source>
        <dbReference type="EMBL" id="GGY00970.1"/>
    </source>
</evidence>